<dbReference type="InterPro" id="IPR052163">
    <property type="entry name" value="DGC-Regulatory_Protein"/>
</dbReference>
<reference evidence="3 4" key="1">
    <citation type="submission" date="2023-08" db="EMBL/GenBank/DDBJ databases">
        <title>Rhodoferax potami sp. nov. and Rhodoferax mekongensis sp. nov., isolated from the Mekong River in Thailand.</title>
        <authorList>
            <person name="Kitikhun S."/>
            <person name="Charoenyingcharoen P."/>
            <person name="Siriarchawattana P."/>
            <person name="Likhitrattanapisal S."/>
            <person name="Nilsakha T."/>
            <person name="Chanpet A."/>
            <person name="Rattanawaree P."/>
            <person name="Ingsriswang S."/>
        </authorList>
    </citation>
    <scope>NUCLEOTIDE SEQUENCE [LARGE SCALE GENOMIC DNA]</scope>
    <source>
        <strain evidence="3 4">TBRC 17660</strain>
    </source>
</reference>
<dbReference type="PANTHER" id="PTHR46663:SF2">
    <property type="entry name" value="GGDEF DOMAIN-CONTAINING PROTEIN"/>
    <property type="match status" value="1"/>
</dbReference>
<gene>
    <name evidence="3" type="ORF">RAE19_01425</name>
</gene>
<accession>A0ABU3KIZ0</accession>
<dbReference type="Pfam" id="PF00990">
    <property type="entry name" value="GGDEF"/>
    <property type="match status" value="1"/>
</dbReference>
<dbReference type="Proteomes" id="UP001321700">
    <property type="component" value="Unassembled WGS sequence"/>
</dbReference>
<dbReference type="EC" id="2.7.7.65" evidence="3"/>
<feature type="domain" description="GGDEF" evidence="2">
    <location>
        <begin position="102"/>
        <end position="234"/>
    </location>
</feature>
<feature type="coiled-coil region" evidence="1">
    <location>
        <begin position="30"/>
        <end position="57"/>
    </location>
</feature>
<keyword evidence="4" id="KW-1185">Reference proteome</keyword>
<dbReference type="EMBL" id="JAVBIK010000001">
    <property type="protein sequence ID" value="MDT7517413.1"/>
    <property type="molecule type" value="Genomic_DNA"/>
</dbReference>
<organism evidence="3 4">
    <name type="scientific">Rhodoferax potami</name>
    <dbReference type="NCBI Taxonomy" id="3068338"/>
    <lineage>
        <taxon>Bacteria</taxon>
        <taxon>Pseudomonadati</taxon>
        <taxon>Pseudomonadota</taxon>
        <taxon>Betaproteobacteria</taxon>
        <taxon>Burkholderiales</taxon>
        <taxon>Comamonadaceae</taxon>
        <taxon>Rhodoferax</taxon>
    </lineage>
</organism>
<dbReference type="SMART" id="SM00267">
    <property type="entry name" value="GGDEF"/>
    <property type="match status" value="1"/>
</dbReference>
<dbReference type="CDD" id="cd01949">
    <property type="entry name" value="GGDEF"/>
    <property type="match status" value="1"/>
</dbReference>
<dbReference type="InterPro" id="IPR043128">
    <property type="entry name" value="Rev_trsase/Diguanyl_cyclase"/>
</dbReference>
<dbReference type="PANTHER" id="PTHR46663">
    <property type="entry name" value="DIGUANYLATE CYCLASE DGCT-RELATED"/>
    <property type="match status" value="1"/>
</dbReference>
<name>A0ABU3KIZ0_9BURK</name>
<dbReference type="RefSeq" id="WP_313873240.1">
    <property type="nucleotide sequence ID" value="NZ_JAVBIK010000001.1"/>
</dbReference>
<dbReference type="GO" id="GO:0052621">
    <property type="term" value="F:diguanylate cyclase activity"/>
    <property type="evidence" value="ECO:0007669"/>
    <property type="project" value="UniProtKB-EC"/>
</dbReference>
<protein>
    <submittedName>
        <fullName evidence="3">GGDEF domain-containing protein</fullName>
        <ecNumber evidence="3">2.7.7.65</ecNumber>
    </submittedName>
</protein>
<dbReference type="PROSITE" id="PS50887">
    <property type="entry name" value="GGDEF"/>
    <property type="match status" value="1"/>
</dbReference>
<proteinExistence type="predicted"/>
<evidence type="ECO:0000256" key="1">
    <source>
        <dbReference type="SAM" id="Coils"/>
    </source>
</evidence>
<evidence type="ECO:0000313" key="3">
    <source>
        <dbReference type="EMBL" id="MDT7517413.1"/>
    </source>
</evidence>
<evidence type="ECO:0000259" key="2">
    <source>
        <dbReference type="PROSITE" id="PS50887"/>
    </source>
</evidence>
<evidence type="ECO:0000313" key="4">
    <source>
        <dbReference type="Proteomes" id="UP001321700"/>
    </source>
</evidence>
<dbReference type="Gene3D" id="3.30.70.270">
    <property type="match status" value="1"/>
</dbReference>
<comment type="caution">
    <text evidence="3">The sequence shown here is derived from an EMBL/GenBank/DDBJ whole genome shotgun (WGS) entry which is preliminary data.</text>
</comment>
<dbReference type="InterPro" id="IPR000160">
    <property type="entry name" value="GGDEF_dom"/>
</dbReference>
<dbReference type="SUPFAM" id="SSF55073">
    <property type="entry name" value="Nucleotide cyclase"/>
    <property type="match status" value="1"/>
</dbReference>
<dbReference type="NCBIfam" id="TIGR00254">
    <property type="entry name" value="GGDEF"/>
    <property type="match status" value="1"/>
</dbReference>
<keyword evidence="3" id="KW-0548">Nucleotidyltransferase</keyword>
<sequence>MSARPTPANFKLHVPDGAFNNGHHAEPSALEGALLSNAQLREQVTQLRNALVRTQRDLAGTRAGERSARHLARHDGLTRLPNRAYFEACLQESLNEQLAHQRGLALFFLDLDDFKHINDTHGHAMGDNLLQIVAARLNQSVRKEDMVCRLGGDEFACLLRGSNQVRQLMQLAAKLFDSVAAPCHLQACELTVRPSIGIAICPPCDITGSELLARADAAMYRAKREQTGYAFFEAPA</sequence>
<dbReference type="InterPro" id="IPR029787">
    <property type="entry name" value="Nucleotide_cyclase"/>
</dbReference>
<keyword evidence="3" id="KW-0808">Transferase</keyword>
<keyword evidence="1" id="KW-0175">Coiled coil</keyword>